<dbReference type="AlphaFoldDB" id="A0A411ZUN0"/>
<gene>
    <name evidence="1" type="ORF">DWZ12_04835</name>
</gene>
<sequence>MADQHIKPLERLKNIAETLGVPHDIDKYVGPADTFVAYSMSEISGTEFSDNRAQEHIASVRFDYTQPYNLSYQDKIFEIIDLLIDAGFEEPQVVVVTNEDYKYRILQFSTEIVL</sequence>
<organism evidence="1 2">
    <name type="scientific">Blautia obeum</name>
    <dbReference type="NCBI Taxonomy" id="40520"/>
    <lineage>
        <taxon>Bacteria</taxon>
        <taxon>Bacillati</taxon>
        <taxon>Bacillota</taxon>
        <taxon>Clostridia</taxon>
        <taxon>Lachnospirales</taxon>
        <taxon>Lachnospiraceae</taxon>
        <taxon>Blautia</taxon>
    </lineage>
</organism>
<evidence type="ECO:0000313" key="1">
    <source>
        <dbReference type="EMBL" id="RGQ06516.1"/>
    </source>
</evidence>
<name>A0A411ZUN0_9FIRM</name>
<evidence type="ECO:0000313" key="2">
    <source>
        <dbReference type="Proteomes" id="UP000283585"/>
    </source>
</evidence>
<dbReference type="RefSeq" id="WP_118044458.1">
    <property type="nucleotide sequence ID" value="NZ_QRSS01000004.1"/>
</dbReference>
<dbReference type="Proteomes" id="UP000283585">
    <property type="component" value="Unassembled WGS sequence"/>
</dbReference>
<dbReference type="EMBL" id="QRSS01000004">
    <property type="protein sequence ID" value="RGQ06516.1"/>
    <property type="molecule type" value="Genomic_DNA"/>
</dbReference>
<accession>A0A411ZUN0</accession>
<protein>
    <submittedName>
        <fullName evidence="1">Uncharacterized protein</fullName>
    </submittedName>
</protein>
<reference evidence="1 2" key="1">
    <citation type="submission" date="2018-08" db="EMBL/GenBank/DDBJ databases">
        <title>A genome reference for cultivated species of the human gut microbiota.</title>
        <authorList>
            <person name="Zou Y."/>
            <person name="Xue W."/>
            <person name="Luo G."/>
        </authorList>
    </citation>
    <scope>NUCLEOTIDE SEQUENCE [LARGE SCALE GENOMIC DNA]</scope>
    <source>
        <strain evidence="1 2">AF29-2BH</strain>
    </source>
</reference>
<proteinExistence type="predicted"/>
<comment type="caution">
    <text evidence="1">The sequence shown here is derived from an EMBL/GenBank/DDBJ whole genome shotgun (WGS) entry which is preliminary data.</text>
</comment>